<evidence type="ECO:0000256" key="1">
    <source>
        <dbReference type="ARBA" id="ARBA00006975"/>
    </source>
</evidence>
<keyword evidence="2" id="KW-0143">Chaperone</keyword>
<dbReference type="GO" id="GO:0044183">
    <property type="term" value="F:protein folding chaperone"/>
    <property type="evidence" value="ECO:0007669"/>
    <property type="project" value="InterPro"/>
</dbReference>
<dbReference type="InterPro" id="IPR037124">
    <property type="entry name" value="Chaperonin_GroES_sf"/>
</dbReference>
<dbReference type="PANTHER" id="PTHR10772">
    <property type="entry name" value="10 KDA HEAT SHOCK PROTEIN"/>
    <property type="match status" value="1"/>
</dbReference>
<reference evidence="4" key="1">
    <citation type="journal article" date="2013" name="Nature">
        <title>Pan genome of the phytoplankton Emiliania underpins its global distribution.</title>
        <authorList>
            <person name="Read B.A."/>
            <person name="Kegel J."/>
            <person name="Klute M.J."/>
            <person name="Kuo A."/>
            <person name="Lefebvre S.C."/>
            <person name="Maumus F."/>
            <person name="Mayer C."/>
            <person name="Miller J."/>
            <person name="Monier A."/>
            <person name="Salamov A."/>
            <person name="Young J."/>
            <person name="Aguilar M."/>
            <person name="Claverie J.M."/>
            <person name="Frickenhaus S."/>
            <person name="Gonzalez K."/>
            <person name="Herman E.K."/>
            <person name="Lin Y.C."/>
            <person name="Napier J."/>
            <person name="Ogata H."/>
            <person name="Sarno A.F."/>
            <person name="Shmutz J."/>
            <person name="Schroeder D."/>
            <person name="de Vargas C."/>
            <person name="Verret F."/>
            <person name="von Dassow P."/>
            <person name="Valentin K."/>
            <person name="Van de Peer Y."/>
            <person name="Wheeler G."/>
            <person name="Dacks J.B."/>
            <person name="Delwiche C.F."/>
            <person name="Dyhrman S.T."/>
            <person name="Glockner G."/>
            <person name="John U."/>
            <person name="Richards T."/>
            <person name="Worden A.Z."/>
            <person name="Zhang X."/>
            <person name="Grigoriev I.V."/>
            <person name="Allen A.E."/>
            <person name="Bidle K."/>
            <person name="Borodovsky M."/>
            <person name="Bowler C."/>
            <person name="Brownlee C."/>
            <person name="Cock J.M."/>
            <person name="Elias M."/>
            <person name="Gladyshev V.N."/>
            <person name="Groth M."/>
            <person name="Guda C."/>
            <person name="Hadaegh A."/>
            <person name="Iglesias-Rodriguez M.D."/>
            <person name="Jenkins J."/>
            <person name="Jones B.M."/>
            <person name="Lawson T."/>
            <person name="Leese F."/>
            <person name="Lindquist E."/>
            <person name="Lobanov A."/>
            <person name="Lomsadze A."/>
            <person name="Malik S.B."/>
            <person name="Marsh M.E."/>
            <person name="Mackinder L."/>
            <person name="Mock T."/>
            <person name="Mueller-Roeber B."/>
            <person name="Pagarete A."/>
            <person name="Parker M."/>
            <person name="Probert I."/>
            <person name="Quesneville H."/>
            <person name="Raines C."/>
            <person name="Rensing S.A."/>
            <person name="Riano-Pachon D.M."/>
            <person name="Richier S."/>
            <person name="Rokitta S."/>
            <person name="Shiraiwa Y."/>
            <person name="Soanes D.M."/>
            <person name="van der Giezen M."/>
            <person name="Wahlund T.M."/>
            <person name="Williams B."/>
            <person name="Wilson W."/>
            <person name="Wolfe G."/>
            <person name="Wurch L.L."/>
        </authorList>
    </citation>
    <scope>NUCLEOTIDE SEQUENCE</scope>
</reference>
<sequence length="193" mass="20771">MEAAATTYRLNNYLLPAPLTPRNNMVLVKLRKSEEGETSRGLVLAASQRKIRDGEVAAAGPGLTHPESGQLLPTGVGAGDHVLCEEIVMEGEAIDYLGEKHRMLPDSRVVATLEGGVMSAATFKPSGERLLVRLPKAVVAVGPGQLNARGEHNPMPVAPGEFVVFGRYAGSELDFEDGFKYKVVFARECLAKW</sequence>
<keyword evidence="4" id="KW-1185">Reference proteome</keyword>
<dbReference type="GO" id="GO:0005524">
    <property type="term" value="F:ATP binding"/>
    <property type="evidence" value="ECO:0007669"/>
    <property type="project" value="InterPro"/>
</dbReference>
<dbReference type="PANTHER" id="PTHR10772:SF63">
    <property type="entry name" value="20 KDA CHAPERONIN, CHLOROPLASTIC"/>
    <property type="match status" value="1"/>
</dbReference>
<dbReference type="PaxDb" id="2903-EOD41542"/>
<dbReference type="KEGG" id="ehx:EMIHUDRAFT_308169"/>
<dbReference type="STRING" id="2903.R1E2B1"/>
<organism evidence="3 4">
    <name type="scientific">Emiliania huxleyi (strain CCMP1516)</name>
    <dbReference type="NCBI Taxonomy" id="280463"/>
    <lineage>
        <taxon>Eukaryota</taxon>
        <taxon>Haptista</taxon>
        <taxon>Haptophyta</taxon>
        <taxon>Prymnesiophyceae</taxon>
        <taxon>Isochrysidales</taxon>
        <taxon>Noelaerhabdaceae</taxon>
        <taxon>Emiliania</taxon>
    </lineage>
</organism>
<comment type="similarity">
    <text evidence="1">Belongs to the GroES chaperonin family.</text>
</comment>
<dbReference type="HOGENOM" id="CLU_086520_0_0_1"/>
<accession>A0A0D3L0K7</accession>
<dbReference type="GO" id="GO:0051087">
    <property type="term" value="F:protein-folding chaperone binding"/>
    <property type="evidence" value="ECO:0007669"/>
    <property type="project" value="TreeGrafter"/>
</dbReference>
<proteinExistence type="inferred from homology"/>
<reference evidence="3" key="2">
    <citation type="submission" date="2024-10" db="UniProtKB">
        <authorList>
            <consortium name="EnsemblProtists"/>
        </authorList>
    </citation>
    <scope>IDENTIFICATION</scope>
</reference>
<evidence type="ECO:0000256" key="2">
    <source>
        <dbReference type="ARBA" id="ARBA00023186"/>
    </source>
</evidence>
<protein>
    <submittedName>
        <fullName evidence="3">Uncharacterized protein</fullName>
    </submittedName>
</protein>
<evidence type="ECO:0000313" key="4">
    <source>
        <dbReference type="Proteomes" id="UP000013827"/>
    </source>
</evidence>
<dbReference type="GO" id="GO:0046872">
    <property type="term" value="F:metal ion binding"/>
    <property type="evidence" value="ECO:0007669"/>
    <property type="project" value="TreeGrafter"/>
</dbReference>
<dbReference type="SUPFAM" id="SSF50129">
    <property type="entry name" value="GroES-like"/>
    <property type="match status" value="2"/>
</dbReference>
<dbReference type="AlphaFoldDB" id="A0A0D3L0K7"/>
<dbReference type="CDD" id="cd00320">
    <property type="entry name" value="cpn10"/>
    <property type="match status" value="2"/>
</dbReference>
<dbReference type="SMART" id="SM00883">
    <property type="entry name" value="Cpn10"/>
    <property type="match status" value="2"/>
</dbReference>
<dbReference type="Proteomes" id="UP000013827">
    <property type="component" value="Unassembled WGS sequence"/>
</dbReference>
<dbReference type="InterPro" id="IPR011032">
    <property type="entry name" value="GroES-like_sf"/>
</dbReference>
<evidence type="ECO:0000313" key="3">
    <source>
        <dbReference type="EnsemblProtists" id="EOD41542"/>
    </source>
</evidence>
<dbReference type="InterPro" id="IPR020818">
    <property type="entry name" value="Chaperonin_GroES"/>
</dbReference>
<dbReference type="Pfam" id="PF00166">
    <property type="entry name" value="Cpn10"/>
    <property type="match status" value="2"/>
</dbReference>
<dbReference type="GO" id="GO:0051082">
    <property type="term" value="F:unfolded protein binding"/>
    <property type="evidence" value="ECO:0007669"/>
    <property type="project" value="TreeGrafter"/>
</dbReference>
<dbReference type="eggNOG" id="KOG1641">
    <property type="taxonomic scope" value="Eukaryota"/>
</dbReference>
<dbReference type="RefSeq" id="XP_005793971.1">
    <property type="nucleotide sequence ID" value="XM_005793914.1"/>
</dbReference>
<dbReference type="GeneID" id="17286812"/>
<name>A0A0D3L0K7_EMIH1</name>
<dbReference type="EnsemblProtists" id="EOD41542">
    <property type="protein sequence ID" value="EOD41542"/>
    <property type="gene ID" value="EMIHUDRAFT_308169"/>
</dbReference>
<dbReference type="Gene3D" id="2.30.33.40">
    <property type="entry name" value="GroES chaperonin"/>
    <property type="match status" value="2"/>
</dbReference>